<evidence type="ECO:0000256" key="1">
    <source>
        <dbReference type="SAM" id="MobiDB-lite"/>
    </source>
</evidence>
<feature type="region of interest" description="Disordered" evidence="1">
    <location>
        <begin position="420"/>
        <end position="465"/>
    </location>
</feature>
<proteinExistence type="predicted"/>
<reference evidence="2" key="1">
    <citation type="journal article" date="2021" name="Proc. Natl. Acad. Sci. U.S.A.">
        <title>A Catalog of Tens of Thousands of Viruses from Human Metagenomes Reveals Hidden Associations with Chronic Diseases.</title>
        <authorList>
            <person name="Tisza M.J."/>
            <person name="Buck C.B."/>
        </authorList>
    </citation>
    <scope>NUCLEOTIDE SEQUENCE</scope>
    <source>
        <strain evidence="2">CtXnn1</strain>
    </source>
</reference>
<dbReference type="SUPFAM" id="SSF158634">
    <property type="entry name" value="RPA2825-like"/>
    <property type="match status" value="1"/>
</dbReference>
<name>A0A8S5N9V4_9VIRU</name>
<feature type="compositionally biased region" description="Low complexity" evidence="1">
    <location>
        <begin position="424"/>
        <end position="443"/>
    </location>
</feature>
<sequence length="551" mass="61523">MAITSIVDYLKKNNQDSSYNARKTLAANNGISDYKGTAAQNTKLLQILQSGSQGQTPSAAVTAGNNATTANNPTTTTTKSYQSTFKPTELTDRYKNLMISNENNFKTSDQTNSYQNKMQSAEKPFKASSYTKGYKNKLSQVENSKPGAYQSAYESTINDILNTINNRGQFDVKNDANYNALYDQYREQYEAQANKAMRDTLASANAATGGYGSTYGQAVAQQAYDNTMQGLNGQNLNLLNLAYQMYSDDRANDYNKLAAYQGQDNTMYNRYRDTVSDWQNDRNYYANQYQQNYSNDRNAYENDRNYFSSQYWNSYNNDRSAFENDRNYFSNSYWNSFQNDRSAYENDRTFDYNMDQDALNRDDANYQNALQTAMGLAQSGLSVPAYLTEAIDRYNETHGLSGGSAGQMASIAAQALATKKSSAKRASGGSSKKSGSSKSSGKGKITDGEGVNNSMANNGSTGTNKSSNAYLTWNRNKFNIDDSDNADGWVEVDGRNGRMTWDELYNEVNNGSVIEKKINGKYYYIDKDKWDASGNTNAERLRALAAEYSSK</sequence>
<feature type="region of interest" description="Disordered" evidence="1">
    <location>
        <begin position="56"/>
        <end position="83"/>
    </location>
</feature>
<protein>
    <submittedName>
        <fullName evidence="2">Lytic transglycosylase</fullName>
    </submittedName>
</protein>
<accession>A0A8S5N9V4</accession>
<evidence type="ECO:0000313" key="2">
    <source>
        <dbReference type="EMBL" id="DAD91236.1"/>
    </source>
</evidence>
<organism evidence="2">
    <name type="scientific">Phage sp. ctXnn1</name>
    <dbReference type="NCBI Taxonomy" id="2826749"/>
    <lineage>
        <taxon>Viruses</taxon>
    </lineage>
</organism>
<dbReference type="EMBL" id="BK015108">
    <property type="protein sequence ID" value="DAD91236.1"/>
    <property type="molecule type" value="Genomic_DNA"/>
</dbReference>
<feature type="compositionally biased region" description="Low complexity" evidence="1">
    <location>
        <begin position="56"/>
        <end position="78"/>
    </location>
</feature>